<accession>H5SNK8</accession>
<dbReference type="Pfam" id="PF08308">
    <property type="entry name" value="PEGA"/>
    <property type="match status" value="2"/>
</dbReference>
<keyword evidence="1" id="KW-0732">Signal</keyword>
<reference evidence="4" key="1">
    <citation type="journal article" date="2005" name="Environ. Microbiol.">
        <title>Genetic and functional properties of uncultivated thermophilic crenarchaeotes from a subsurface gold mine as revealed by analysis of genome fragments.</title>
        <authorList>
            <person name="Nunoura T."/>
            <person name="Hirayama H."/>
            <person name="Takami H."/>
            <person name="Oida H."/>
            <person name="Nishi S."/>
            <person name="Shimamura S."/>
            <person name="Suzuki Y."/>
            <person name="Inagaki F."/>
            <person name="Takai K."/>
            <person name="Nealson K.H."/>
            <person name="Horikoshi K."/>
        </authorList>
    </citation>
    <scope>NUCLEOTIDE SEQUENCE</scope>
</reference>
<name>H5SNK8_9BACT</name>
<dbReference type="InterPro" id="IPR025493">
    <property type="entry name" value="DUF4384"/>
</dbReference>
<gene>
    <name evidence="4" type="ORF">HGMM_F52D02C23</name>
</gene>
<dbReference type="Pfam" id="PF14326">
    <property type="entry name" value="DUF4384"/>
    <property type="match status" value="1"/>
</dbReference>
<feature type="domain" description="PEGA" evidence="2">
    <location>
        <begin position="260"/>
        <end position="325"/>
    </location>
</feature>
<dbReference type="PANTHER" id="PTHR36194">
    <property type="entry name" value="S-LAYER-LIKE PROTEIN"/>
    <property type="match status" value="1"/>
</dbReference>
<dbReference type="EMBL" id="AP011783">
    <property type="protein sequence ID" value="BAL57744.1"/>
    <property type="molecule type" value="Genomic_DNA"/>
</dbReference>
<dbReference type="PANTHER" id="PTHR36194:SF1">
    <property type="entry name" value="S-LAYER-LIKE PROTEIN"/>
    <property type="match status" value="1"/>
</dbReference>
<proteinExistence type="predicted"/>
<sequence>MRRLVTLLAIAAFGLCGVAQQQPVPEGIIVQPNQTPLALQLGLDKALYSPGDTLRLTVTLNQESYVYIYNITPDRRVNLLFPNAYQPENLLPAGTHTIPNTRYSFVISPPTGVECIQVLALAAPLPLSALIPPDDSRSSPFPLLSTDPAQFQSMMQQMIVGVVSTTGWAAAWSCFQIAPPQGHLRVLSDPPGALVSINNTVMGQTPLEIQLAPGRYHIKLSRFGYEEWSRTVEIKQDAQITLEARLVLSSGFRPLGRTARLRIVSDPDDADVFINNAYAGKTPLSVEIVPGRYRVVVTKAHYESWAQTIELKGDSDITLEAVLKPLAMPPTPPLPPAPPMPPTPPSPFALAEPTVVLGLNGGLSDAHILSVGFDFGFALGARASFAGLGVSFSMTGEDVPDYENIGSPIDLGPTVTYREGPETEFYGRLSLALVGGLGVDVAGGLAIQKEAHIALPLLPAGLSALDVIVKPNGYQTERVYLTGLVGVSVRSENLIVSVGMHSRRGWVIGVGVVF</sequence>
<evidence type="ECO:0000259" key="3">
    <source>
        <dbReference type="Pfam" id="PF14326"/>
    </source>
</evidence>
<reference evidence="4" key="2">
    <citation type="journal article" date="2012" name="PLoS ONE">
        <title>A Deeply Branching Thermophilic Bacterium with an Ancient Acetyl-CoA Pathway Dominates a Subsurface Ecosystem.</title>
        <authorList>
            <person name="Takami H."/>
            <person name="Noguchi H."/>
            <person name="Takaki Y."/>
            <person name="Uchiyama I."/>
            <person name="Toyoda A."/>
            <person name="Nishi S."/>
            <person name="Chee G.-J."/>
            <person name="Arai W."/>
            <person name="Nunoura T."/>
            <person name="Itoh T."/>
            <person name="Hattori M."/>
            <person name="Takai K."/>
        </authorList>
    </citation>
    <scope>NUCLEOTIDE SEQUENCE</scope>
</reference>
<feature type="domain" description="DUF4384" evidence="3">
    <location>
        <begin position="48"/>
        <end position="120"/>
    </location>
</feature>
<organism evidence="4">
    <name type="scientific">uncultured Acetothermia bacterium</name>
    <dbReference type="NCBI Taxonomy" id="236499"/>
    <lineage>
        <taxon>Bacteria</taxon>
        <taxon>Candidatus Bipolaricaulota</taxon>
        <taxon>environmental samples</taxon>
    </lineage>
</organism>
<feature type="signal peptide" evidence="1">
    <location>
        <begin position="1"/>
        <end position="21"/>
    </location>
</feature>
<feature type="domain" description="PEGA" evidence="2">
    <location>
        <begin position="182"/>
        <end position="247"/>
    </location>
</feature>
<evidence type="ECO:0000313" key="4">
    <source>
        <dbReference type="EMBL" id="BAL57744.1"/>
    </source>
</evidence>
<feature type="chain" id="PRO_5003598420" evidence="1">
    <location>
        <begin position="22"/>
        <end position="514"/>
    </location>
</feature>
<dbReference type="AlphaFoldDB" id="H5SNK8"/>
<evidence type="ECO:0000259" key="2">
    <source>
        <dbReference type="Pfam" id="PF08308"/>
    </source>
</evidence>
<dbReference type="InterPro" id="IPR013229">
    <property type="entry name" value="PEGA"/>
</dbReference>
<protein>
    <submittedName>
        <fullName evidence="4">PEGA domain protein</fullName>
    </submittedName>
</protein>
<evidence type="ECO:0000256" key="1">
    <source>
        <dbReference type="SAM" id="SignalP"/>
    </source>
</evidence>